<dbReference type="AlphaFoldDB" id="A0A558B121"/>
<dbReference type="RefSeq" id="WP_273135332.1">
    <property type="nucleotide sequence ID" value="NZ_VMRX01000072.1"/>
</dbReference>
<dbReference type="InterPro" id="IPR021708">
    <property type="entry name" value="DUF3291"/>
</dbReference>
<feature type="domain" description="DUF3291" evidence="1">
    <location>
        <begin position="6"/>
        <end position="38"/>
    </location>
</feature>
<dbReference type="EMBL" id="VMRX01000072">
    <property type="protein sequence ID" value="TVT30211.1"/>
    <property type="molecule type" value="Genomic_DNA"/>
</dbReference>
<name>A0A558B121_9GAMM</name>
<evidence type="ECO:0000313" key="2">
    <source>
        <dbReference type="EMBL" id="TVT30211.1"/>
    </source>
</evidence>
<dbReference type="Proteomes" id="UP000319142">
    <property type="component" value="Unassembled WGS sequence"/>
</dbReference>
<dbReference type="Pfam" id="PF11695">
    <property type="entry name" value="DUF3291"/>
    <property type="match status" value="1"/>
</dbReference>
<feature type="non-terminal residue" evidence="2">
    <location>
        <position position="38"/>
    </location>
</feature>
<evidence type="ECO:0000259" key="1">
    <source>
        <dbReference type="Pfam" id="PF11695"/>
    </source>
</evidence>
<protein>
    <submittedName>
        <fullName evidence="2">DUF3291 domain-containing protein</fullName>
    </submittedName>
</protein>
<comment type="caution">
    <text evidence="2">The sequence shown here is derived from an EMBL/GenBank/DDBJ whole genome shotgun (WGS) entry which is preliminary data.</text>
</comment>
<gene>
    <name evidence="2" type="ORF">FHK81_17085</name>
</gene>
<reference evidence="2 3" key="1">
    <citation type="submission" date="2019-07" db="EMBL/GenBank/DDBJ databases">
        <title>The pathways for chlorine oxyanion respiration interact through the shared metabolite chlorate.</title>
        <authorList>
            <person name="Barnum T.P."/>
            <person name="Cheng Y."/>
            <person name="Hill K.A."/>
            <person name="Lucas L.N."/>
            <person name="Carlson H.K."/>
            <person name="Coates J.D."/>
        </authorList>
    </citation>
    <scope>NUCLEOTIDE SEQUENCE [LARGE SCALE GENOMIC DNA]</scope>
    <source>
        <strain evidence="2">UCB</strain>
    </source>
</reference>
<accession>A0A558B121</accession>
<organism evidence="2 3">
    <name type="scientific">Marinobacter vinifirmus</name>
    <dbReference type="NCBI Taxonomy" id="355591"/>
    <lineage>
        <taxon>Bacteria</taxon>
        <taxon>Pseudomonadati</taxon>
        <taxon>Pseudomonadota</taxon>
        <taxon>Gammaproteobacteria</taxon>
        <taxon>Pseudomonadales</taxon>
        <taxon>Marinobacteraceae</taxon>
        <taxon>Marinobacter</taxon>
    </lineage>
</organism>
<sequence>MSKYHIAQLNIATLLAPIDSPQLSDFVANLDRINALAD</sequence>
<proteinExistence type="predicted"/>
<evidence type="ECO:0000313" key="3">
    <source>
        <dbReference type="Proteomes" id="UP000319142"/>
    </source>
</evidence>